<dbReference type="EMBL" id="BMFN01000006">
    <property type="protein sequence ID" value="GGF80440.1"/>
    <property type="molecule type" value="Genomic_DNA"/>
</dbReference>
<name>A0ACB5PWZ4_9BACT</name>
<dbReference type="Proteomes" id="UP000605392">
    <property type="component" value="Unassembled WGS sequence"/>
</dbReference>
<evidence type="ECO:0000313" key="2">
    <source>
        <dbReference type="Proteomes" id="UP000605392"/>
    </source>
</evidence>
<reference evidence="1 2" key="1">
    <citation type="journal article" date="2019" name="Int. J. Syst. Evol. Microbiol.">
        <title>The Global Catalogue of Microorganisms (GCM) 10K type strain sequencing project: providing services to taxonomists for standard genome sequencing and annotation.</title>
        <authorList>
            <consortium name="The Broad Institute Genomics Platform"/>
            <consortium name="The Broad Institute Genome Sequencing Center for Infectious Disease"/>
            <person name="Wu L."/>
            <person name="Ma J."/>
        </authorList>
    </citation>
    <scope>NUCLEOTIDE SEQUENCE [LARGE SCALE GENOMIC DNA]</scope>
    <source>
        <strain evidence="1 2">CGMCC 1.12720</strain>
    </source>
</reference>
<keyword evidence="2" id="KW-1185">Reference proteome</keyword>
<proteinExistence type="predicted"/>
<gene>
    <name evidence="1" type="ORF">GCM10011375_39420</name>
</gene>
<organism evidence="1 2">
    <name type="scientific">Hymenobacter qilianensis</name>
    <dbReference type="NCBI Taxonomy" id="1385715"/>
    <lineage>
        <taxon>Bacteria</taxon>
        <taxon>Pseudomonadati</taxon>
        <taxon>Bacteroidota</taxon>
        <taxon>Cytophagia</taxon>
        <taxon>Cytophagales</taxon>
        <taxon>Hymenobacteraceae</taxon>
        <taxon>Hymenobacter</taxon>
    </lineage>
</organism>
<evidence type="ECO:0000313" key="1">
    <source>
        <dbReference type="EMBL" id="GGF80440.1"/>
    </source>
</evidence>
<protein>
    <submittedName>
        <fullName evidence="1">Uncharacterized protein</fullName>
    </submittedName>
</protein>
<comment type="caution">
    <text evidence="1">The sequence shown here is derived from an EMBL/GenBank/DDBJ whole genome shotgun (WGS) entry which is preliminary data.</text>
</comment>
<sequence length="407" mass="46375">MAKNQYPGTTFEKSRNRWKAQVRINGKTKSVGYFDTQPEAYAAVVAAKRDTAAAVEPEQLQQPESATYRLEIQDNRRTTTVAQSNVLIEHPWAMTLLEARIFVLLLRGLRRDEADSKRIVIPLSDLVGDQAIGGRGYQYLHVAMDGLDAIRIDLPMPNRKKDYHKVPLVHSLKLDSGQGTISGYFSNDVIPYLTNLTENFTLGQVADLLSIKSPNTHKFYWIMQMWKFKSPHTVAVETLRDLTTGEAYPQFADYRKYVLKPSLEELNTLNFDISYIEKKKGRSVDSIEFHIQYNGPSKLQPKQLQLQLGDATLAALPPPEQSQPVPVLADFRGRVAGRMRKFKLEEYQIERILTLTDSELQKLMKETHVLLKEYEAGAKVFDNIAATAMSKINNLFPRLYPKTKLKE</sequence>
<accession>A0ACB5PWZ4</accession>